<name>A0A9D1T5N3_9FIRM</name>
<dbReference type="EMBL" id="DVON01000106">
    <property type="protein sequence ID" value="HIV12477.1"/>
    <property type="molecule type" value="Genomic_DNA"/>
</dbReference>
<reference evidence="7" key="2">
    <citation type="journal article" date="2021" name="PeerJ">
        <title>Extensive microbial diversity within the chicken gut microbiome revealed by metagenomics and culture.</title>
        <authorList>
            <person name="Gilroy R."/>
            <person name="Ravi A."/>
            <person name="Getino M."/>
            <person name="Pursley I."/>
            <person name="Horton D.L."/>
            <person name="Alikhan N.F."/>
            <person name="Baker D."/>
            <person name="Gharbi K."/>
            <person name="Hall N."/>
            <person name="Watson M."/>
            <person name="Adriaenssens E.M."/>
            <person name="Foster-Nyarko E."/>
            <person name="Jarju S."/>
            <person name="Secka A."/>
            <person name="Antonio M."/>
            <person name="Oren A."/>
            <person name="Chaudhuri R.R."/>
            <person name="La Ragione R."/>
            <person name="Hildebrand F."/>
            <person name="Pallen M.J."/>
        </authorList>
    </citation>
    <scope>NUCLEOTIDE SEQUENCE</scope>
    <source>
        <strain evidence="7">ChiBcec2-4451</strain>
    </source>
</reference>
<dbReference type="SUPFAM" id="SSF52743">
    <property type="entry name" value="Subtilisin-like"/>
    <property type="match status" value="1"/>
</dbReference>
<proteinExistence type="inferred from homology"/>
<keyword evidence="3 5" id="KW-0378">Hydrolase</keyword>
<dbReference type="PIRSF" id="PIRSF037894">
    <property type="entry name" value="Subtilisin_rel_CspABC"/>
    <property type="match status" value="1"/>
</dbReference>
<gene>
    <name evidence="7" type="ORF">IAA63_04975</name>
</gene>
<feature type="active site" description="Charge relay system" evidence="5">
    <location>
        <position position="106"/>
    </location>
</feature>
<dbReference type="Proteomes" id="UP000886723">
    <property type="component" value="Unassembled WGS sequence"/>
</dbReference>
<organism evidence="7 8">
    <name type="scientific">Candidatus Pullilachnospira stercoravium</name>
    <dbReference type="NCBI Taxonomy" id="2840913"/>
    <lineage>
        <taxon>Bacteria</taxon>
        <taxon>Bacillati</taxon>
        <taxon>Bacillota</taxon>
        <taxon>Clostridia</taxon>
        <taxon>Lachnospirales</taxon>
        <taxon>Lachnospiraceae</taxon>
        <taxon>Lachnospiraceae incertae sedis</taxon>
        <taxon>Candidatus Pullilachnospira</taxon>
    </lineage>
</organism>
<dbReference type="CDD" id="cd07478">
    <property type="entry name" value="Peptidases_S8_CspA-like"/>
    <property type="match status" value="1"/>
</dbReference>
<dbReference type="InterPro" id="IPR034045">
    <property type="entry name" value="Pep_S8_CspA-like"/>
</dbReference>
<evidence type="ECO:0000256" key="2">
    <source>
        <dbReference type="ARBA" id="ARBA00022670"/>
    </source>
</evidence>
<dbReference type="PROSITE" id="PS51892">
    <property type="entry name" value="SUBTILASE"/>
    <property type="match status" value="1"/>
</dbReference>
<dbReference type="GO" id="GO:0006508">
    <property type="term" value="P:proteolysis"/>
    <property type="evidence" value="ECO:0007669"/>
    <property type="project" value="UniProtKB-KW"/>
</dbReference>
<dbReference type="PROSITE" id="PS00137">
    <property type="entry name" value="SUBTILASE_HIS"/>
    <property type="match status" value="1"/>
</dbReference>
<comment type="caution">
    <text evidence="7">The sequence shown here is derived from an EMBL/GenBank/DDBJ whole genome shotgun (WGS) entry which is preliminary data.</text>
</comment>
<dbReference type="InterPro" id="IPR022398">
    <property type="entry name" value="Peptidase_S8_His-AS"/>
</dbReference>
<evidence type="ECO:0000259" key="6">
    <source>
        <dbReference type="Pfam" id="PF00082"/>
    </source>
</evidence>
<evidence type="ECO:0000256" key="3">
    <source>
        <dbReference type="ARBA" id="ARBA00022801"/>
    </source>
</evidence>
<dbReference type="PANTHER" id="PTHR43806">
    <property type="entry name" value="PEPTIDASE S8"/>
    <property type="match status" value="1"/>
</dbReference>
<dbReference type="AlphaFoldDB" id="A0A9D1T5N3"/>
<dbReference type="GO" id="GO:0004252">
    <property type="term" value="F:serine-type endopeptidase activity"/>
    <property type="evidence" value="ECO:0007669"/>
    <property type="project" value="UniProtKB-UniRule"/>
</dbReference>
<protein>
    <submittedName>
        <fullName evidence="7">S8 family peptidase</fullName>
    </submittedName>
</protein>
<dbReference type="PANTHER" id="PTHR43806:SF11">
    <property type="entry name" value="CEREVISIN-RELATED"/>
    <property type="match status" value="1"/>
</dbReference>
<sequence length="568" mass="61816">MENIQDIIYSDDYADLIIPFRNLTPEDFLEVYAQFHPQIINEDYAVIHALLPPGNTIGPAGFLYSIVPNLFTVLDTTSLEAAGILRTQTQPALQLEGNGVLMGFLDTGILYTHPAFQAPGNLSRILRIWDQTIPSPEGNGPFGYGTEYTGEEINAALRLPDPLSAVPTTDVNGHGTFVAGTAAGSSDPLSDFTGAAPKARIAMVRLKEAKQNLRSFYFASGDGPIYQENDLMTGIQYLVDLARRLSMPLVICLALGTNQGDHMGFTPLDRSLARLEALPGVAVTAAAGNEAGKAHHYFGAVPPGPDAYQTVEILIQENTPGFALELWGQPPELFSIGLQSPVGEIVPRIPARLGQTETVQFILENTRAYVNYELVQNTSGSQLIFLRLEDPTPGIWNVNVYCGSRLNGEFHMWLPITGFVRPDVVFLAPDPYTTITVPAVSTQVITPGAYSAYTDSLFIHSSRGFTRDGRVKPDFAAPGVDLTGPSLQGGYAARSGTSGSAALTAGSAALLMEWSMRRGNNLRYFTGYEIKNFLIRGARRERIEPYPNREWGYGTLDLYQSFFSVTSS</sequence>
<reference evidence="7" key="1">
    <citation type="submission" date="2020-10" db="EMBL/GenBank/DDBJ databases">
        <authorList>
            <person name="Gilroy R."/>
        </authorList>
    </citation>
    <scope>NUCLEOTIDE SEQUENCE</scope>
    <source>
        <strain evidence="7">ChiBcec2-4451</strain>
    </source>
</reference>
<keyword evidence="2 5" id="KW-0645">Protease</keyword>
<feature type="domain" description="Peptidase S8/S53" evidence="6">
    <location>
        <begin position="433"/>
        <end position="554"/>
    </location>
</feature>
<dbReference type="InterPro" id="IPR017310">
    <property type="entry name" value="Pept_S8A_subtilisin_clostridia"/>
</dbReference>
<dbReference type="PRINTS" id="PR00723">
    <property type="entry name" value="SUBTILISIN"/>
</dbReference>
<dbReference type="InterPro" id="IPR000209">
    <property type="entry name" value="Peptidase_S8/S53_dom"/>
</dbReference>
<evidence type="ECO:0000256" key="1">
    <source>
        <dbReference type="ARBA" id="ARBA00011073"/>
    </source>
</evidence>
<evidence type="ECO:0000256" key="5">
    <source>
        <dbReference type="PROSITE-ProRule" id="PRU01240"/>
    </source>
</evidence>
<dbReference type="Gene3D" id="2.60.120.1290">
    <property type="match status" value="1"/>
</dbReference>
<feature type="active site" description="Charge relay system" evidence="5">
    <location>
        <position position="174"/>
    </location>
</feature>
<dbReference type="InterPro" id="IPR015500">
    <property type="entry name" value="Peptidase_S8_subtilisin-rel"/>
</dbReference>
<dbReference type="InterPro" id="IPR050131">
    <property type="entry name" value="Peptidase_S8_subtilisin-like"/>
</dbReference>
<evidence type="ECO:0000256" key="4">
    <source>
        <dbReference type="ARBA" id="ARBA00022825"/>
    </source>
</evidence>
<feature type="domain" description="Peptidase S8/S53" evidence="6">
    <location>
        <begin position="97"/>
        <end position="291"/>
    </location>
</feature>
<accession>A0A9D1T5N3</accession>
<dbReference type="Pfam" id="PF00082">
    <property type="entry name" value="Peptidase_S8"/>
    <property type="match status" value="2"/>
</dbReference>
<dbReference type="GO" id="GO:0005615">
    <property type="term" value="C:extracellular space"/>
    <property type="evidence" value="ECO:0007669"/>
    <property type="project" value="TreeGrafter"/>
</dbReference>
<evidence type="ECO:0000313" key="8">
    <source>
        <dbReference type="Proteomes" id="UP000886723"/>
    </source>
</evidence>
<comment type="similarity">
    <text evidence="1 5">Belongs to the peptidase S8 family.</text>
</comment>
<dbReference type="Gene3D" id="3.40.50.200">
    <property type="entry name" value="Peptidase S8/S53 domain"/>
    <property type="match status" value="1"/>
</dbReference>
<dbReference type="InterPro" id="IPR036852">
    <property type="entry name" value="Peptidase_S8/S53_dom_sf"/>
</dbReference>
<evidence type="ECO:0000313" key="7">
    <source>
        <dbReference type="EMBL" id="HIV12477.1"/>
    </source>
</evidence>
<feature type="active site" description="Charge relay system" evidence="5">
    <location>
        <position position="498"/>
    </location>
</feature>
<keyword evidence="4 5" id="KW-0720">Serine protease</keyword>